<evidence type="ECO:0000313" key="3">
    <source>
        <dbReference type="Proteomes" id="UP000324222"/>
    </source>
</evidence>
<keyword evidence="3" id="KW-1185">Reference proteome</keyword>
<dbReference type="Proteomes" id="UP000324222">
    <property type="component" value="Unassembled WGS sequence"/>
</dbReference>
<dbReference type="AlphaFoldDB" id="A0A5B7GTC1"/>
<organism evidence="2 3">
    <name type="scientific">Portunus trituberculatus</name>
    <name type="common">Swimming crab</name>
    <name type="synonym">Neptunus trituberculatus</name>
    <dbReference type="NCBI Taxonomy" id="210409"/>
    <lineage>
        <taxon>Eukaryota</taxon>
        <taxon>Metazoa</taxon>
        <taxon>Ecdysozoa</taxon>
        <taxon>Arthropoda</taxon>
        <taxon>Crustacea</taxon>
        <taxon>Multicrustacea</taxon>
        <taxon>Malacostraca</taxon>
        <taxon>Eumalacostraca</taxon>
        <taxon>Eucarida</taxon>
        <taxon>Decapoda</taxon>
        <taxon>Pleocyemata</taxon>
        <taxon>Brachyura</taxon>
        <taxon>Eubrachyura</taxon>
        <taxon>Portunoidea</taxon>
        <taxon>Portunidae</taxon>
        <taxon>Portuninae</taxon>
        <taxon>Portunus</taxon>
    </lineage>
</organism>
<sequence>MTCGWAAGLQGGGGAVSDWQPPKQTELRSRITKPGTHIRYIPDELISSAAPGRSSGGKHQGQHQKDGSAINKAKRMCEPGIAFLTVYTGLQRPNNAHRRPTH</sequence>
<name>A0A5B7GTC1_PORTR</name>
<reference evidence="2 3" key="1">
    <citation type="submission" date="2019-05" db="EMBL/GenBank/DDBJ databases">
        <title>Another draft genome of Portunus trituberculatus and its Hox gene families provides insights of decapod evolution.</title>
        <authorList>
            <person name="Jeong J.-H."/>
            <person name="Song I."/>
            <person name="Kim S."/>
            <person name="Choi T."/>
            <person name="Kim D."/>
            <person name="Ryu S."/>
            <person name="Kim W."/>
        </authorList>
    </citation>
    <scope>NUCLEOTIDE SEQUENCE [LARGE SCALE GENOMIC DNA]</scope>
    <source>
        <tissue evidence="2">Muscle</tissue>
    </source>
</reference>
<feature type="region of interest" description="Disordered" evidence="1">
    <location>
        <begin position="1"/>
        <end position="26"/>
    </location>
</feature>
<protein>
    <submittedName>
        <fullName evidence="2">Uncharacterized protein</fullName>
    </submittedName>
</protein>
<proteinExistence type="predicted"/>
<dbReference type="EMBL" id="VSRR010019283">
    <property type="protein sequence ID" value="MPC62082.1"/>
    <property type="molecule type" value="Genomic_DNA"/>
</dbReference>
<gene>
    <name evidence="2" type="ORF">E2C01_056163</name>
</gene>
<comment type="caution">
    <text evidence="2">The sequence shown here is derived from an EMBL/GenBank/DDBJ whole genome shotgun (WGS) entry which is preliminary data.</text>
</comment>
<evidence type="ECO:0000313" key="2">
    <source>
        <dbReference type="EMBL" id="MPC62082.1"/>
    </source>
</evidence>
<accession>A0A5B7GTC1</accession>
<feature type="region of interest" description="Disordered" evidence="1">
    <location>
        <begin position="45"/>
        <end position="71"/>
    </location>
</feature>
<evidence type="ECO:0000256" key="1">
    <source>
        <dbReference type="SAM" id="MobiDB-lite"/>
    </source>
</evidence>